<sequence length="105" mass="10762">MGTIERFTTSDGASVIVAVPDEDGIVPTNSRAAQAAVNAVGSLSAALAPIRSAADDAFHSLREMASSPSRIEIEFGVMFTAQATAIIAGTKAGAQITVTVTWEKP</sequence>
<dbReference type="Pfam" id="PF19493">
    <property type="entry name" value="Trypco1"/>
    <property type="match status" value="1"/>
</dbReference>
<dbReference type="Proteomes" id="UP000623608">
    <property type="component" value="Unassembled WGS sequence"/>
</dbReference>
<dbReference type="InterPro" id="IPR045794">
    <property type="entry name" value="Trypco1"/>
</dbReference>
<proteinExistence type="predicted"/>
<accession>A0A919NEY6</accession>
<dbReference type="NCBIfam" id="NF041216">
    <property type="entry name" value="CU044_2847_fam"/>
    <property type="match status" value="1"/>
</dbReference>
<evidence type="ECO:0000313" key="3">
    <source>
        <dbReference type="Proteomes" id="UP000623608"/>
    </source>
</evidence>
<gene>
    <name evidence="2" type="ORF">Ate02nite_00790</name>
</gene>
<keyword evidence="3" id="KW-1185">Reference proteome</keyword>
<organism evidence="2 3">
    <name type="scientific">Paractinoplanes tereljensis</name>
    <dbReference type="NCBI Taxonomy" id="571912"/>
    <lineage>
        <taxon>Bacteria</taxon>
        <taxon>Bacillati</taxon>
        <taxon>Actinomycetota</taxon>
        <taxon>Actinomycetes</taxon>
        <taxon>Micromonosporales</taxon>
        <taxon>Micromonosporaceae</taxon>
        <taxon>Paractinoplanes</taxon>
    </lineage>
</organism>
<evidence type="ECO:0000259" key="1">
    <source>
        <dbReference type="Pfam" id="PF19493"/>
    </source>
</evidence>
<name>A0A919NEY6_9ACTN</name>
<protein>
    <recommendedName>
        <fullName evidence="1">Trypsin-co-occurring domain-containing protein</fullName>
    </recommendedName>
</protein>
<dbReference type="EMBL" id="BOMY01000001">
    <property type="protein sequence ID" value="GIF17349.1"/>
    <property type="molecule type" value="Genomic_DNA"/>
</dbReference>
<comment type="caution">
    <text evidence="2">The sequence shown here is derived from an EMBL/GenBank/DDBJ whole genome shotgun (WGS) entry which is preliminary data.</text>
</comment>
<evidence type="ECO:0000313" key="2">
    <source>
        <dbReference type="EMBL" id="GIF17349.1"/>
    </source>
</evidence>
<dbReference type="AlphaFoldDB" id="A0A919NEY6"/>
<dbReference type="RefSeq" id="WP_203797259.1">
    <property type="nucleotide sequence ID" value="NZ_BOMY01000001.1"/>
</dbReference>
<reference evidence="2" key="1">
    <citation type="submission" date="2021-01" db="EMBL/GenBank/DDBJ databases">
        <title>Whole genome shotgun sequence of Actinoplanes tereljensis NBRC 105297.</title>
        <authorList>
            <person name="Komaki H."/>
            <person name="Tamura T."/>
        </authorList>
    </citation>
    <scope>NUCLEOTIDE SEQUENCE</scope>
    <source>
        <strain evidence="2">NBRC 105297</strain>
    </source>
</reference>
<feature type="domain" description="Trypsin-co-occurring" evidence="1">
    <location>
        <begin position="8"/>
        <end position="104"/>
    </location>
</feature>